<dbReference type="Proteomes" id="UP001267638">
    <property type="component" value="Unassembled WGS sequence"/>
</dbReference>
<name>A0ABU1WZB0_SPHXE</name>
<dbReference type="RefSeq" id="WP_310223159.1">
    <property type="nucleotide sequence ID" value="NZ_JAVDWV010000006.1"/>
</dbReference>
<dbReference type="EMBL" id="JAVDWV010000006">
    <property type="protein sequence ID" value="MDR7154660.1"/>
    <property type="molecule type" value="Genomic_DNA"/>
</dbReference>
<gene>
    <name evidence="1" type="ORF">J2W40_001475</name>
</gene>
<comment type="caution">
    <text evidence="1">The sequence shown here is derived from an EMBL/GenBank/DDBJ whole genome shotgun (WGS) entry which is preliminary data.</text>
</comment>
<accession>A0ABU1WZB0</accession>
<sequence>MGQYIYFCGYQMVNAHVRLPQNGNFLPAKAARRIGATPTFTHKCMKNNIFKKYVPAAKGRLRPAVIPFRGRKCSIAAT</sequence>
<keyword evidence="2" id="KW-1185">Reference proteome</keyword>
<evidence type="ECO:0000313" key="1">
    <source>
        <dbReference type="EMBL" id="MDR7154660.1"/>
    </source>
</evidence>
<proteinExistence type="predicted"/>
<evidence type="ECO:0000313" key="2">
    <source>
        <dbReference type="Proteomes" id="UP001267638"/>
    </source>
</evidence>
<protein>
    <submittedName>
        <fullName evidence="1">Uncharacterized protein</fullName>
    </submittedName>
</protein>
<organism evidence="1 2">
    <name type="scientific">Sphingobium xenophagum</name>
    <dbReference type="NCBI Taxonomy" id="121428"/>
    <lineage>
        <taxon>Bacteria</taxon>
        <taxon>Pseudomonadati</taxon>
        <taxon>Pseudomonadota</taxon>
        <taxon>Alphaproteobacteria</taxon>
        <taxon>Sphingomonadales</taxon>
        <taxon>Sphingomonadaceae</taxon>
        <taxon>Sphingobium</taxon>
    </lineage>
</organism>
<reference evidence="1 2" key="1">
    <citation type="submission" date="2023-07" db="EMBL/GenBank/DDBJ databases">
        <title>Sorghum-associated microbial communities from plants grown in Nebraska, USA.</title>
        <authorList>
            <person name="Schachtman D."/>
        </authorList>
    </citation>
    <scope>NUCLEOTIDE SEQUENCE [LARGE SCALE GENOMIC DNA]</scope>
    <source>
        <strain evidence="1 2">4256</strain>
    </source>
</reference>